<evidence type="ECO:0000313" key="1">
    <source>
        <dbReference type="EMBL" id="TKW51388.1"/>
    </source>
</evidence>
<dbReference type="Proteomes" id="UP000310108">
    <property type="component" value="Unassembled WGS sequence"/>
</dbReference>
<reference evidence="1 2" key="1">
    <citation type="journal article" date="2019" name="PLoS ONE">
        <title>Comparative genome analysis indicates high evolutionary potential of pathogenicity genes in Colletotrichum tanaceti.</title>
        <authorList>
            <person name="Lelwala R.V."/>
            <person name="Korhonen P.K."/>
            <person name="Young N.D."/>
            <person name="Scott J.B."/>
            <person name="Ades P.A."/>
            <person name="Gasser R.B."/>
            <person name="Taylor P.W.J."/>
        </authorList>
    </citation>
    <scope>NUCLEOTIDE SEQUENCE [LARGE SCALE GENOMIC DNA]</scope>
    <source>
        <strain evidence="1">BRIP57314</strain>
    </source>
</reference>
<sequence>MALTRLQRRASVLPSSRPPTAFCRPVSVVPRARARDPSARVGCPEAKSGFDYVNAFSPAEHRQVSASTPPPTGP</sequence>
<dbReference type="AlphaFoldDB" id="A0A4U6X7C9"/>
<name>A0A4U6X7C9_9PEZI</name>
<proteinExistence type="predicted"/>
<organism evidence="1 2">
    <name type="scientific">Colletotrichum tanaceti</name>
    <dbReference type="NCBI Taxonomy" id="1306861"/>
    <lineage>
        <taxon>Eukaryota</taxon>
        <taxon>Fungi</taxon>
        <taxon>Dikarya</taxon>
        <taxon>Ascomycota</taxon>
        <taxon>Pezizomycotina</taxon>
        <taxon>Sordariomycetes</taxon>
        <taxon>Hypocreomycetidae</taxon>
        <taxon>Glomerellales</taxon>
        <taxon>Glomerellaceae</taxon>
        <taxon>Colletotrichum</taxon>
        <taxon>Colletotrichum destructivum species complex</taxon>
    </lineage>
</organism>
<evidence type="ECO:0000313" key="2">
    <source>
        <dbReference type="Proteomes" id="UP000310108"/>
    </source>
</evidence>
<accession>A0A4U6X7C9</accession>
<keyword evidence="2" id="KW-1185">Reference proteome</keyword>
<dbReference type="EMBL" id="PJEX01000308">
    <property type="protein sequence ID" value="TKW51388.1"/>
    <property type="molecule type" value="Genomic_DNA"/>
</dbReference>
<protein>
    <submittedName>
        <fullName evidence="1">Uncharacterized protein</fullName>
    </submittedName>
</protein>
<gene>
    <name evidence="1" type="ORF">CTA1_7018</name>
</gene>
<comment type="caution">
    <text evidence="1">The sequence shown here is derived from an EMBL/GenBank/DDBJ whole genome shotgun (WGS) entry which is preliminary data.</text>
</comment>